<proteinExistence type="predicted"/>
<comment type="caution">
    <text evidence="1">The sequence shown here is derived from an EMBL/GenBank/DDBJ whole genome shotgun (WGS) entry which is preliminary data.</text>
</comment>
<keyword evidence="2" id="KW-1185">Reference proteome</keyword>
<dbReference type="AlphaFoldDB" id="A0A0F3IQZ9"/>
<evidence type="ECO:0000313" key="1">
    <source>
        <dbReference type="EMBL" id="KJV08034.1"/>
    </source>
</evidence>
<organism evidence="1 2">
    <name type="scientific">Methylocucumis oryzae</name>
    <dbReference type="NCBI Taxonomy" id="1632867"/>
    <lineage>
        <taxon>Bacteria</taxon>
        <taxon>Pseudomonadati</taxon>
        <taxon>Pseudomonadota</taxon>
        <taxon>Gammaproteobacteria</taxon>
        <taxon>Methylococcales</taxon>
        <taxon>Methylococcaceae</taxon>
        <taxon>Methylocucumis</taxon>
    </lineage>
</organism>
<dbReference type="Proteomes" id="UP000033684">
    <property type="component" value="Unassembled WGS sequence"/>
</dbReference>
<gene>
    <name evidence="1" type="ORF">VZ94_01080</name>
</gene>
<reference evidence="2" key="1">
    <citation type="submission" date="2015-03" db="EMBL/GenBank/DDBJ databases">
        <title>Draft genome sequence of a novel methanotroph (Sn10-6) isolated from flooded ricefield rhizosphere in India.</title>
        <authorList>
            <person name="Pandit P.S."/>
            <person name="Pore S.D."/>
            <person name="Arora P."/>
            <person name="Kapse N.G."/>
            <person name="Dhakephalkar P.K."/>
            <person name="Rahalkar M.C."/>
        </authorList>
    </citation>
    <scope>NUCLEOTIDE SEQUENCE [LARGE SCALE GENOMIC DNA]</scope>
    <source>
        <strain evidence="2">Sn10-6</strain>
    </source>
</reference>
<accession>A0A0F3IQZ9</accession>
<name>A0A0F3IQZ9_9GAMM</name>
<protein>
    <submittedName>
        <fullName evidence="1">Uncharacterized protein</fullName>
    </submittedName>
</protein>
<sequence length="216" mass="23101">MQLDSANDETHSQKFMLDSASVGAFMAEMQSRSSALPVPEEMVVLHDEIGSKHFTSVIKAIFDSASKYESNHGQALPDDLLLCAMKKAYSTTQRANQQFGLASWGFDSASSLASDPIALQTNRAVVSIMSTIMAAIPFANYIPFDLGSNEGKLAIVSHQAGVKNGRYALNENIDGVNSGSAYLSAVRTHKATRGIVSGSAVPYTGKITKVMTDDET</sequence>
<feature type="non-terminal residue" evidence="1">
    <location>
        <position position="216"/>
    </location>
</feature>
<dbReference type="EMBL" id="LAJX01000007">
    <property type="protein sequence ID" value="KJV08034.1"/>
    <property type="molecule type" value="Genomic_DNA"/>
</dbReference>
<evidence type="ECO:0000313" key="2">
    <source>
        <dbReference type="Proteomes" id="UP000033684"/>
    </source>
</evidence>
<reference evidence="1 2" key="2">
    <citation type="journal article" date="2016" name="Microb. Ecol.">
        <title>Genome Characteristics of a Novel Type I Methanotroph (Sn10-6) Isolated from a Flooded Indian Rice Field.</title>
        <authorList>
            <person name="Rahalkar M.C."/>
            <person name="Pandit P.S."/>
            <person name="Dhakephalkar P.K."/>
            <person name="Pore S."/>
            <person name="Arora P."/>
            <person name="Kapse N."/>
        </authorList>
    </citation>
    <scope>NUCLEOTIDE SEQUENCE [LARGE SCALE GENOMIC DNA]</scope>
    <source>
        <strain evidence="1 2">Sn10-6</strain>
    </source>
</reference>